<comment type="catalytic activity">
    <reaction evidence="1 8">
        <text>Random hydrolysis of (1-&gt;6)-alpha-D-mannosidic linkages in unbranched (1-&gt;6)-mannans.</text>
        <dbReference type="EC" id="3.2.1.101"/>
    </reaction>
</comment>
<proteinExistence type="inferred from homology"/>
<dbReference type="InterPro" id="IPR008928">
    <property type="entry name" value="6-hairpin_glycosidase_sf"/>
</dbReference>
<comment type="similarity">
    <text evidence="2 8">Belongs to the glycosyl hydrolase 76 family.</text>
</comment>
<evidence type="ECO:0000313" key="11">
    <source>
        <dbReference type="Proteomes" id="UP001310594"/>
    </source>
</evidence>
<dbReference type="InterPro" id="IPR005198">
    <property type="entry name" value="Glyco_hydro_76"/>
</dbReference>
<organism evidence="10 11">
    <name type="scientific">Elasticomyces elasticus</name>
    <dbReference type="NCBI Taxonomy" id="574655"/>
    <lineage>
        <taxon>Eukaryota</taxon>
        <taxon>Fungi</taxon>
        <taxon>Dikarya</taxon>
        <taxon>Ascomycota</taxon>
        <taxon>Pezizomycotina</taxon>
        <taxon>Dothideomycetes</taxon>
        <taxon>Dothideomycetidae</taxon>
        <taxon>Mycosphaerellales</taxon>
        <taxon>Teratosphaeriaceae</taxon>
        <taxon>Elasticomyces</taxon>
    </lineage>
</organism>
<dbReference type="PANTHER" id="PTHR12145:SF36">
    <property type="entry name" value="MANNAN ENDO-1,6-ALPHA-MANNOSIDASE DCW1"/>
    <property type="match status" value="1"/>
</dbReference>
<evidence type="ECO:0000256" key="8">
    <source>
        <dbReference type="PIRNR" id="PIRNR016302"/>
    </source>
</evidence>
<dbReference type="GO" id="GO:0008496">
    <property type="term" value="F:mannan endo-1,6-alpha-mannosidase activity"/>
    <property type="evidence" value="ECO:0007669"/>
    <property type="project" value="UniProtKB-UniRule"/>
</dbReference>
<evidence type="ECO:0000256" key="9">
    <source>
        <dbReference type="SAM" id="SignalP"/>
    </source>
</evidence>
<accession>A0AAN7VU77</accession>
<evidence type="ECO:0000256" key="1">
    <source>
        <dbReference type="ARBA" id="ARBA00001452"/>
    </source>
</evidence>
<evidence type="ECO:0000256" key="3">
    <source>
        <dbReference type="ARBA" id="ARBA00012350"/>
    </source>
</evidence>
<sequence>MFPRALMLALAMFIASTSCLSLDVNNQTSIRQAATVLAGGIFEYHNITSTAGLFTQPEPWFWWLSGSGWTSLIDYTIYTNDTTYVSDIHSALSQNLGPNNDFVPTEQSGWEANDDQVYWVYSALTAMEYGFPSLPCETPSNTNSSCPNSWQSVAVNAFEDFVVRWNIDSQTCGGGLKWQYDPKAKGWNYKNAVTNAGFFQTAARLARYTGNQTYANWATTVWNWSITSGLIGSEYHVFDGTSDEADANCSSVNHMEWSYNIASYLAAHMHAFAKDDTIWETIVNGLLDSANTTFFTPSSNATGIMYEQICERQAMCSVDNTSFKGSLAKWMGKAAVLVPSVAPKINALLRPSAQGAAASCSGNNSTCGTKWYIGGFDGQTGFGQELSALDTMLSLLAADAPKLSVSA</sequence>
<reference evidence="10" key="1">
    <citation type="submission" date="2023-08" db="EMBL/GenBank/DDBJ databases">
        <title>Black Yeasts Isolated from many extreme environments.</title>
        <authorList>
            <person name="Coleine C."/>
            <person name="Stajich J.E."/>
            <person name="Selbmann L."/>
        </authorList>
    </citation>
    <scope>NUCLEOTIDE SEQUENCE</scope>
    <source>
        <strain evidence="10">CCFEE 5810</strain>
    </source>
</reference>
<evidence type="ECO:0000256" key="6">
    <source>
        <dbReference type="ARBA" id="ARBA00023180"/>
    </source>
</evidence>
<feature type="signal peptide" evidence="9">
    <location>
        <begin position="1"/>
        <end position="21"/>
    </location>
</feature>
<dbReference type="PIRSF" id="PIRSF016302">
    <property type="entry name" value="Man_a_manosd"/>
    <property type="match status" value="1"/>
</dbReference>
<comment type="caution">
    <text evidence="10">The sequence shown here is derived from an EMBL/GenBank/DDBJ whole genome shotgun (WGS) entry which is preliminary data.</text>
</comment>
<dbReference type="GO" id="GO:0009272">
    <property type="term" value="P:fungal-type cell wall biogenesis"/>
    <property type="evidence" value="ECO:0007669"/>
    <property type="project" value="TreeGrafter"/>
</dbReference>
<protein>
    <recommendedName>
        <fullName evidence="3 8">Mannan endo-1,6-alpha-mannosidase</fullName>
        <ecNumber evidence="3 8">3.2.1.101</ecNumber>
    </recommendedName>
</protein>
<dbReference type="Gene3D" id="1.50.10.20">
    <property type="match status" value="1"/>
</dbReference>
<dbReference type="EC" id="3.2.1.101" evidence="3 8"/>
<evidence type="ECO:0000256" key="4">
    <source>
        <dbReference type="ARBA" id="ARBA00022729"/>
    </source>
</evidence>
<dbReference type="Pfam" id="PF03663">
    <property type="entry name" value="Glyco_hydro_76"/>
    <property type="match status" value="1"/>
</dbReference>
<dbReference type="PROSITE" id="PS51257">
    <property type="entry name" value="PROKAR_LIPOPROTEIN"/>
    <property type="match status" value="1"/>
</dbReference>
<dbReference type="SUPFAM" id="SSF48208">
    <property type="entry name" value="Six-hairpin glycosidases"/>
    <property type="match status" value="1"/>
</dbReference>
<dbReference type="GO" id="GO:0016052">
    <property type="term" value="P:carbohydrate catabolic process"/>
    <property type="evidence" value="ECO:0007669"/>
    <property type="project" value="InterPro"/>
</dbReference>
<evidence type="ECO:0000256" key="7">
    <source>
        <dbReference type="ARBA" id="ARBA00023295"/>
    </source>
</evidence>
<evidence type="ECO:0000256" key="2">
    <source>
        <dbReference type="ARBA" id="ARBA00009699"/>
    </source>
</evidence>
<evidence type="ECO:0000256" key="5">
    <source>
        <dbReference type="ARBA" id="ARBA00022801"/>
    </source>
</evidence>
<keyword evidence="4 9" id="KW-0732">Signal</keyword>
<dbReference type="EMBL" id="JAVRQU010000005">
    <property type="protein sequence ID" value="KAK5702549.1"/>
    <property type="molecule type" value="Genomic_DNA"/>
</dbReference>
<keyword evidence="6" id="KW-0325">Glycoprotein</keyword>
<evidence type="ECO:0000313" key="10">
    <source>
        <dbReference type="EMBL" id="KAK5702549.1"/>
    </source>
</evidence>
<name>A0AAN7VU77_9PEZI</name>
<keyword evidence="5 8" id="KW-0378">Hydrolase</keyword>
<dbReference type="InterPro" id="IPR014480">
    <property type="entry name" value="Mannan-1_6-alpha_mannosidase"/>
</dbReference>
<dbReference type="Proteomes" id="UP001310594">
    <property type="component" value="Unassembled WGS sequence"/>
</dbReference>
<dbReference type="AlphaFoldDB" id="A0AAN7VU77"/>
<gene>
    <name evidence="10" type="ORF">LTR97_003494</name>
</gene>
<keyword evidence="7 8" id="KW-0326">Glycosidase</keyword>
<feature type="chain" id="PRO_5042993507" description="Mannan endo-1,6-alpha-mannosidase" evidence="9">
    <location>
        <begin position="22"/>
        <end position="407"/>
    </location>
</feature>
<dbReference type="PANTHER" id="PTHR12145">
    <property type="entry name" value="MANNAN ENDO-1,6-ALPHA-MANNOSIDASE DCW1"/>
    <property type="match status" value="1"/>
</dbReference>